<proteinExistence type="predicted"/>
<dbReference type="PRINTS" id="PR00038">
    <property type="entry name" value="HTHLUXR"/>
</dbReference>
<keyword evidence="9" id="KW-1185">Reference proteome</keyword>
<dbReference type="RefSeq" id="WP_376886182.1">
    <property type="nucleotide sequence ID" value="NZ_JBHUHR010000031.1"/>
</dbReference>
<organism evidence="8 9">
    <name type="scientific">Belliella marina</name>
    <dbReference type="NCBI Taxonomy" id="1644146"/>
    <lineage>
        <taxon>Bacteria</taxon>
        <taxon>Pseudomonadati</taxon>
        <taxon>Bacteroidota</taxon>
        <taxon>Cytophagia</taxon>
        <taxon>Cytophagales</taxon>
        <taxon>Cyclobacteriaceae</taxon>
        <taxon>Belliella</taxon>
    </lineage>
</organism>
<dbReference type="Proteomes" id="UP001597361">
    <property type="component" value="Unassembled WGS sequence"/>
</dbReference>
<accession>A0ABW4VMV5</accession>
<dbReference type="PROSITE" id="PS50110">
    <property type="entry name" value="RESPONSE_REGULATORY"/>
    <property type="match status" value="1"/>
</dbReference>
<evidence type="ECO:0000259" key="7">
    <source>
        <dbReference type="PROSITE" id="PS50110"/>
    </source>
</evidence>
<sequence length="211" mass="23510">MKRSFLVVDDHAIVRYGVALLLKKWYLNPVIYQVGNLKDALGILGGKQVDLVFLDINIPDGRGTDMVHDIKKVNDLTKILVFSALDEEHFASRYLLAGVDGYVHKFSEEKVIQIAIDIILRSGKYVSAKAKEALLGAVLNQEIANPLDRLSARELEIASLLVKGFGNLEISNRFNIHASTVSTYKSRIYEKLNVDNIISLAELFAVNRNVG</sequence>
<dbReference type="PANTHER" id="PTHR43214">
    <property type="entry name" value="TWO-COMPONENT RESPONSE REGULATOR"/>
    <property type="match status" value="1"/>
</dbReference>
<evidence type="ECO:0000256" key="4">
    <source>
        <dbReference type="ARBA" id="ARBA00023163"/>
    </source>
</evidence>
<keyword evidence="2" id="KW-0805">Transcription regulation</keyword>
<dbReference type="Gene3D" id="3.40.50.2300">
    <property type="match status" value="1"/>
</dbReference>
<dbReference type="Pfam" id="PF00196">
    <property type="entry name" value="GerE"/>
    <property type="match status" value="1"/>
</dbReference>
<evidence type="ECO:0000256" key="2">
    <source>
        <dbReference type="ARBA" id="ARBA00023015"/>
    </source>
</evidence>
<feature type="domain" description="HTH luxR-type" evidence="6">
    <location>
        <begin position="143"/>
        <end position="208"/>
    </location>
</feature>
<dbReference type="InterPro" id="IPR016032">
    <property type="entry name" value="Sig_transdc_resp-reg_C-effctor"/>
</dbReference>
<feature type="modified residue" description="4-aspartylphosphate" evidence="5">
    <location>
        <position position="55"/>
    </location>
</feature>
<dbReference type="InterPro" id="IPR001789">
    <property type="entry name" value="Sig_transdc_resp-reg_receiver"/>
</dbReference>
<gene>
    <name evidence="8" type="ORF">ACFSKL_10900</name>
</gene>
<dbReference type="CDD" id="cd06170">
    <property type="entry name" value="LuxR_C_like"/>
    <property type="match status" value="1"/>
</dbReference>
<evidence type="ECO:0000259" key="6">
    <source>
        <dbReference type="PROSITE" id="PS50043"/>
    </source>
</evidence>
<reference evidence="9" key="1">
    <citation type="journal article" date="2019" name="Int. J. Syst. Evol. Microbiol.">
        <title>The Global Catalogue of Microorganisms (GCM) 10K type strain sequencing project: providing services to taxonomists for standard genome sequencing and annotation.</title>
        <authorList>
            <consortium name="The Broad Institute Genomics Platform"/>
            <consortium name="The Broad Institute Genome Sequencing Center for Infectious Disease"/>
            <person name="Wu L."/>
            <person name="Ma J."/>
        </authorList>
    </citation>
    <scope>NUCLEOTIDE SEQUENCE [LARGE SCALE GENOMIC DNA]</scope>
    <source>
        <strain evidence="9">CGMCC 1.15180</strain>
    </source>
</reference>
<feature type="domain" description="Response regulatory" evidence="7">
    <location>
        <begin position="4"/>
        <end position="120"/>
    </location>
</feature>
<dbReference type="PROSITE" id="PS50043">
    <property type="entry name" value="HTH_LUXR_2"/>
    <property type="match status" value="1"/>
</dbReference>
<evidence type="ECO:0000256" key="5">
    <source>
        <dbReference type="PROSITE-ProRule" id="PRU00169"/>
    </source>
</evidence>
<dbReference type="PANTHER" id="PTHR43214:SF41">
    <property type="entry name" value="NITRATE_NITRITE RESPONSE REGULATOR PROTEIN NARP"/>
    <property type="match status" value="1"/>
</dbReference>
<dbReference type="PROSITE" id="PS00622">
    <property type="entry name" value="HTH_LUXR_1"/>
    <property type="match status" value="1"/>
</dbReference>
<name>A0ABW4VMV5_9BACT</name>
<keyword evidence="3" id="KW-0238">DNA-binding</keyword>
<dbReference type="InterPro" id="IPR011006">
    <property type="entry name" value="CheY-like_superfamily"/>
</dbReference>
<dbReference type="InterPro" id="IPR058245">
    <property type="entry name" value="NreC/VraR/RcsB-like_REC"/>
</dbReference>
<evidence type="ECO:0000313" key="8">
    <source>
        <dbReference type="EMBL" id="MFD2035303.1"/>
    </source>
</evidence>
<dbReference type="Pfam" id="PF00072">
    <property type="entry name" value="Response_reg"/>
    <property type="match status" value="1"/>
</dbReference>
<dbReference type="SMART" id="SM00448">
    <property type="entry name" value="REC"/>
    <property type="match status" value="1"/>
</dbReference>
<dbReference type="InterPro" id="IPR000792">
    <property type="entry name" value="Tscrpt_reg_LuxR_C"/>
</dbReference>
<keyword evidence="4" id="KW-0804">Transcription</keyword>
<dbReference type="SUPFAM" id="SSF52172">
    <property type="entry name" value="CheY-like"/>
    <property type="match status" value="1"/>
</dbReference>
<dbReference type="InterPro" id="IPR039420">
    <property type="entry name" value="WalR-like"/>
</dbReference>
<protein>
    <submittedName>
        <fullName evidence="8">Response regulator</fullName>
    </submittedName>
</protein>
<dbReference type="CDD" id="cd17535">
    <property type="entry name" value="REC_NarL-like"/>
    <property type="match status" value="1"/>
</dbReference>
<keyword evidence="1 5" id="KW-0597">Phosphoprotein</keyword>
<evidence type="ECO:0000313" key="9">
    <source>
        <dbReference type="Proteomes" id="UP001597361"/>
    </source>
</evidence>
<dbReference type="SUPFAM" id="SSF46894">
    <property type="entry name" value="C-terminal effector domain of the bipartite response regulators"/>
    <property type="match status" value="1"/>
</dbReference>
<evidence type="ECO:0000256" key="3">
    <source>
        <dbReference type="ARBA" id="ARBA00023125"/>
    </source>
</evidence>
<evidence type="ECO:0000256" key="1">
    <source>
        <dbReference type="ARBA" id="ARBA00022553"/>
    </source>
</evidence>
<dbReference type="EMBL" id="JBHUHR010000031">
    <property type="protein sequence ID" value="MFD2035303.1"/>
    <property type="molecule type" value="Genomic_DNA"/>
</dbReference>
<comment type="caution">
    <text evidence="8">The sequence shown here is derived from an EMBL/GenBank/DDBJ whole genome shotgun (WGS) entry which is preliminary data.</text>
</comment>
<dbReference type="SMART" id="SM00421">
    <property type="entry name" value="HTH_LUXR"/>
    <property type="match status" value="1"/>
</dbReference>